<protein>
    <submittedName>
        <fullName evidence="2">Glycoside hydrolase</fullName>
    </submittedName>
</protein>
<dbReference type="SUPFAM" id="SSF49785">
    <property type="entry name" value="Galactose-binding domain-like"/>
    <property type="match status" value="1"/>
</dbReference>
<evidence type="ECO:0000313" key="3">
    <source>
        <dbReference type="Proteomes" id="UP000321436"/>
    </source>
</evidence>
<keyword evidence="2" id="KW-0378">Hydrolase</keyword>
<dbReference type="InterPro" id="IPR053161">
    <property type="entry name" value="Ulvan_degrading_GH"/>
</dbReference>
<reference evidence="2 3" key="1">
    <citation type="submission" date="2019-07" db="EMBL/GenBank/DDBJ databases">
        <title>Whole genome shotgun sequence of Chitinophaga cymbidii NBRC 109752.</title>
        <authorList>
            <person name="Hosoyama A."/>
            <person name="Uohara A."/>
            <person name="Ohji S."/>
            <person name="Ichikawa N."/>
        </authorList>
    </citation>
    <scope>NUCLEOTIDE SEQUENCE [LARGE SCALE GENOMIC DNA]</scope>
    <source>
        <strain evidence="2 3">NBRC 109752</strain>
    </source>
</reference>
<dbReference type="Proteomes" id="UP000321436">
    <property type="component" value="Unassembled WGS sequence"/>
</dbReference>
<dbReference type="PANTHER" id="PTHR36848">
    <property type="entry name" value="DNA-BINDING PROTEIN (PUTATIVE SECRETED PROTEIN)-RELATED"/>
    <property type="match status" value="1"/>
</dbReference>
<gene>
    <name evidence="2" type="ORF">CCY01nite_04960</name>
</gene>
<keyword evidence="1" id="KW-0732">Signal</keyword>
<evidence type="ECO:0000313" key="2">
    <source>
        <dbReference type="EMBL" id="GEP94236.1"/>
    </source>
</evidence>
<keyword evidence="3" id="KW-1185">Reference proteome</keyword>
<dbReference type="Pfam" id="PF17132">
    <property type="entry name" value="Glyco_hydro_106"/>
    <property type="match status" value="1"/>
</dbReference>
<evidence type="ECO:0000256" key="1">
    <source>
        <dbReference type="SAM" id="SignalP"/>
    </source>
</evidence>
<dbReference type="EMBL" id="BKAU01000001">
    <property type="protein sequence ID" value="GEP94236.1"/>
    <property type="molecule type" value="Genomic_DNA"/>
</dbReference>
<name>A0A512REU9_9BACT</name>
<accession>A0A512REU9</accession>
<feature type="signal peptide" evidence="1">
    <location>
        <begin position="1"/>
        <end position="22"/>
    </location>
</feature>
<feature type="chain" id="PRO_5022000635" evidence="1">
    <location>
        <begin position="23"/>
        <end position="1022"/>
    </location>
</feature>
<dbReference type="AlphaFoldDB" id="A0A512REU9"/>
<proteinExistence type="predicted"/>
<dbReference type="RefSeq" id="WP_186830862.1">
    <property type="nucleotide sequence ID" value="NZ_BKAU01000001.1"/>
</dbReference>
<sequence length="1022" mass="116703">MFKRIFFALAFIALYCPWKSNAQDFTVLRRQFAKPDRQYGTAPLWVWNTKVTRAIIDSMMADFKAQDFGGVMVHPRPGLITEYIGPEWYQLYQYTVNKGKALGLDVWIYDENSYPSGFGGGHVADQMPESYNQGQMLRMTRRSSLPQQRHSFFIAVKEENGTFRDVTDQYQQEKSKTGAYYIFEKLSYANQASMVGPPGFPYVDLMVKGVTEKFLEVTMKGYEQLLGQEFGKVIPGLFSDEPSIPVQGRGNIRWTPDLFSAFRAKWGYDLPPHLPSLFEEVGDWKKIRHNYQQTLLQLFIDRWSKPMMEYTTKHHLQWTGHYWEHGWPDPQHVPDNMAMYAWHQVPGIDMLFNQFNENSPNAQFGNIRAVKELASVANQLDRKRTLSETYGGGGWDLTFKDMKRLGDWEYVLGVNFMNQHLSFMTLTGTRKYDYPQSFSYHSPWWEHYGALNRYFARLSLTLSDGKQRNDILIIEPTTSAWMYAVYGKPSERRNEIGKDFQAFVTKLEKAQAEYDLGSENIIKDHGKVENGRFIIGQRAYSTVVIPPGMENMDKPTYGLLRKYIAQGGKVLRFEKLQRIDGVEIKEDAGLVLTLDEDVIARYFLPEDIRFDFSGGNLYHHRRMLKDGQLLFLTNADMQDAVTGNVLISGKDVLLLDAFTGNILDYPDEARQDKVALSFRIPAAGSLLLFVADKKMSGFPAYRVPEKGTPLQAPAAVVKRPQQNTFMIDFCDVRVGDTSMKDMHVTEACRSVYNRHGFEKNPWHHQVQFRDRLVARDTFANGTGYTVSYNFNIDARADFSGYKAVIEQPGLWTQIRINGKGIKPENGAWWLDRSFGVLAVGPHLEPGKNTLSLTISPMSIFAEIEPVYILGDFNLAAADHGWKIVPPQPLGFGAWNRQGLPLYGHSIAYEKTVQLPEKQDEYEIRLGQWEGTVVSAEVNGRPAGIFPPGQQTLNITPYLQKGENRIVVSVTGSLKNLLGPHHKKPPVGIATPFSWTNIKEYPPGSEYETFPYGLMEDFSIVRY</sequence>
<comment type="caution">
    <text evidence="2">The sequence shown here is derived from an EMBL/GenBank/DDBJ whole genome shotgun (WGS) entry which is preliminary data.</text>
</comment>
<dbReference type="InterPro" id="IPR008979">
    <property type="entry name" value="Galactose-bd-like_sf"/>
</dbReference>
<dbReference type="PANTHER" id="PTHR36848:SF2">
    <property type="entry name" value="SECRETED PROTEIN"/>
    <property type="match status" value="1"/>
</dbReference>
<organism evidence="2 3">
    <name type="scientific">Chitinophaga cymbidii</name>
    <dbReference type="NCBI Taxonomy" id="1096750"/>
    <lineage>
        <taxon>Bacteria</taxon>
        <taxon>Pseudomonadati</taxon>
        <taxon>Bacteroidota</taxon>
        <taxon>Chitinophagia</taxon>
        <taxon>Chitinophagales</taxon>
        <taxon>Chitinophagaceae</taxon>
        <taxon>Chitinophaga</taxon>
    </lineage>
</organism>
<dbReference type="GO" id="GO:0016787">
    <property type="term" value="F:hydrolase activity"/>
    <property type="evidence" value="ECO:0007669"/>
    <property type="project" value="UniProtKB-KW"/>
</dbReference>